<protein>
    <submittedName>
        <fullName evidence="1">Uncharacterized protein</fullName>
    </submittedName>
</protein>
<gene>
    <name evidence="1" type="ORF">J2W98_003731</name>
</gene>
<name>A0ABU1QIH4_9BACL</name>
<evidence type="ECO:0000313" key="1">
    <source>
        <dbReference type="EMBL" id="MDR6779451.1"/>
    </source>
</evidence>
<dbReference type="Proteomes" id="UP001266807">
    <property type="component" value="Unassembled WGS sequence"/>
</dbReference>
<reference evidence="1 2" key="1">
    <citation type="submission" date="2023-07" db="EMBL/GenBank/DDBJ databases">
        <title>Sorghum-associated microbial communities from plants grown in Nebraska, USA.</title>
        <authorList>
            <person name="Schachtman D."/>
        </authorList>
    </citation>
    <scope>NUCLEOTIDE SEQUENCE [LARGE SCALE GENOMIC DNA]</scope>
    <source>
        <strain evidence="1 2">BE143</strain>
    </source>
</reference>
<sequence>MPTKKSNHKHEYELIEVKEGNWFTHEKRCKICGHLYTRLRVEWENQVESEFKECLESMHCDY</sequence>
<comment type="caution">
    <text evidence="1">The sequence shown here is derived from an EMBL/GenBank/DDBJ whole genome shotgun (WGS) entry which is preliminary data.</text>
</comment>
<dbReference type="EMBL" id="JAVDUG010000004">
    <property type="protein sequence ID" value="MDR6779451.1"/>
    <property type="molecule type" value="Genomic_DNA"/>
</dbReference>
<evidence type="ECO:0000313" key="2">
    <source>
        <dbReference type="Proteomes" id="UP001266807"/>
    </source>
</evidence>
<keyword evidence="2" id="KW-1185">Reference proteome</keyword>
<proteinExistence type="predicted"/>
<organism evidence="1 2">
    <name type="scientific">Paenibacillus peoriae</name>
    <dbReference type="NCBI Taxonomy" id="59893"/>
    <lineage>
        <taxon>Bacteria</taxon>
        <taxon>Bacillati</taxon>
        <taxon>Bacillota</taxon>
        <taxon>Bacilli</taxon>
        <taxon>Bacillales</taxon>
        <taxon>Paenibacillaceae</taxon>
        <taxon>Paenibacillus</taxon>
    </lineage>
</organism>
<accession>A0ABU1QIH4</accession>